<dbReference type="InterPro" id="IPR017907">
    <property type="entry name" value="Znf_RING_CS"/>
</dbReference>
<evidence type="ECO:0000313" key="13">
    <source>
        <dbReference type="EMBL" id="GMT06649.1"/>
    </source>
</evidence>
<protein>
    <recommendedName>
        <fullName evidence="12">RING-type domain-containing protein</fullName>
    </recommendedName>
</protein>
<evidence type="ECO:0000256" key="7">
    <source>
        <dbReference type="ARBA" id="ARBA00022989"/>
    </source>
</evidence>
<feature type="transmembrane region" description="Helical" evidence="11">
    <location>
        <begin position="131"/>
        <end position="151"/>
    </location>
</feature>
<feature type="compositionally biased region" description="Acidic residues" evidence="10">
    <location>
        <begin position="31"/>
        <end position="42"/>
    </location>
</feature>
<dbReference type="InterPro" id="IPR013083">
    <property type="entry name" value="Znf_RING/FYVE/PHD"/>
</dbReference>
<evidence type="ECO:0000256" key="11">
    <source>
        <dbReference type="SAM" id="Phobius"/>
    </source>
</evidence>
<dbReference type="GO" id="GO:1904294">
    <property type="term" value="P:positive regulation of ERAD pathway"/>
    <property type="evidence" value="ECO:0007669"/>
    <property type="project" value="InterPro"/>
</dbReference>
<evidence type="ECO:0000256" key="2">
    <source>
        <dbReference type="ARBA" id="ARBA00022692"/>
    </source>
</evidence>
<feature type="domain" description="RING-type" evidence="12">
    <location>
        <begin position="310"/>
        <end position="348"/>
    </location>
</feature>
<name>A0AAV5UI49_9BILA</name>
<dbReference type="AlphaFoldDB" id="A0AAV5UI49"/>
<dbReference type="GO" id="GO:0061630">
    <property type="term" value="F:ubiquitin protein ligase activity"/>
    <property type="evidence" value="ECO:0007669"/>
    <property type="project" value="InterPro"/>
</dbReference>
<evidence type="ECO:0000256" key="10">
    <source>
        <dbReference type="SAM" id="MobiDB-lite"/>
    </source>
</evidence>
<dbReference type="EMBL" id="BTSX01000006">
    <property type="protein sequence ID" value="GMT06649.1"/>
    <property type="molecule type" value="Genomic_DNA"/>
</dbReference>
<evidence type="ECO:0000256" key="6">
    <source>
        <dbReference type="ARBA" id="ARBA00022833"/>
    </source>
</evidence>
<keyword evidence="7 11" id="KW-1133">Transmembrane helix</keyword>
<sequence length="370" mass="42124">MAGRRRNDSYGDMESGLIQQARGADSMENSSESDDEETADEDVVPRDRTNNVETGPEILRREYTRLRLAFSQNRNAQSVLSMISKFLPFAALFLAKLSFEKSSAIFSIIMGYLVFMVGDKHVTMISSGQRGSVLLTVWVIAGHYLALHYMIGMDIMPVVNALILHFQPYQPCLVTLYYVIMSDLAAKHITVLIKVLVVSIPVRTMALKRRRRLLQFLEYTSQTFRCTIAAPWWIMYFLGSFNTSDSASALTYLHELPVANTLFVCTFIILKVKEIIEFGQNVYRSAISLLNMVSYGVAPTQEEIAKHDKCSICFETMRCPIKLSCNHIFCEECAEKWLDEKHTCPMCRAHVEEQDSKFFNAATCKTVRVY</sequence>
<dbReference type="PROSITE" id="PS50089">
    <property type="entry name" value="ZF_RING_2"/>
    <property type="match status" value="1"/>
</dbReference>
<keyword evidence="3" id="KW-0479">Metal-binding</keyword>
<dbReference type="InterPro" id="IPR044235">
    <property type="entry name" value="RNFT1/2"/>
</dbReference>
<proteinExistence type="predicted"/>
<evidence type="ECO:0000259" key="12">
    <source>
        <dbReference type="PROSITE" id="PS50089"/>
    </source>
</evidence>
<keyword evidence="4 9" id="KW-0863">Zinc-finger</keyword>
<accession>A0AAV5UI49</accession>
<evidence type="ECO:0000256" key="1">
    <source>
        <dbReference type="ARBA" id="ARBA00004141"/>
    </source>
</evidence>
<dbReference type="PANTHER" id="PTHR15860">
    <property type="entry name" value="UNCHARACTERIZED RING FINGER-CONTAINING PROTEIN"/>
    <property type="match status" value="1"/>
</dbReference>
<feature type="region of interest" description="Disordered" evidence="10">
    <location>
        <begin position="1"/>
        <end position="56"/>
    </location>
</feature>
<feature type="transmembrane region" description="Helical" evidence="11">
    <location>
        <begin position="75"/>
        <end position="95"/>
    </location>
</feature>
<evidence type="ECO:0000256" key="4">
    <source>
        <dbReference type="ARBA" id="ARBA00022771"/>
    </source>
</evidence>
<dbReference type="SUPFAM" id="SSF57850">
    <property type="entry name" value="RING/U-box"/>
    <property type="match status" value="1"/>
</dbReference>
<comment type="caution">
    <text evidence="13">The sequence shown here is derived from an EMBL/GenBank/DDBJ whole genome shotgun (WGS) entry which is preliminary data.</text>
</comment>
<comment type="subcellular location">
    <subcellularLocation>
        <location evidence="1">Membrane</location>
        <topology evidence="1">Multi-pass membrane protein</topology>
    </subcellularLocation>
</comment>
<feature type="transmembrane region" description="Helical" evidence="11">
    <location>
        <begin position="249"/>
        <end position="270"/>
    </location>
</feature>
<dbReference type="GO" id="GO:0008270">
    <property type="term" value="F:zinc ion binding"/>
    <property type="evidence" value="ECO:0007669"/>
    <property type="project" value="UniProtKB-KW"/>
</dbReference>
<keyword evidence="8 11" id="KW-0472">Membrane</keyword>
<gene>
    <name evidence="13" type="ORF">PENTCL1PPCAC_28823</name>
</gene>
<organism evidence="13 14">
    <name type="scientific">Pristionchus entomophagus</name>
    <dbReference type="NCBI Taxonomy" id="358040"/>
    <lineage>
        <taxon>Eukaryota</taxon>
        <taxon>Metazoa</taxon>
        <taxon>Ecdysozoa</taxon>
        <taxon>Nematoda</taxon>
        <taxon>Chromadorea</taxon>
        <taxon>Rhabditida</taxon>
        <taxon>Rhabditina</taxon>
        <taxon>Diplogasteromorpha</taxon>
        <taxon>Diplogasteroidea</taxon>
        <taxon>Neodiplogasteridae</taxon>
        <taxon>Pristionchus</taxon>
    </lineage>
</organism>
<reference evidence="13" key="1">
    <citation type="submission" date="2023-10" db="EMBL/GenBank/DDBJ databases">
        <title>Genome assembly of Pristionchus species.</title>
        <authorList>
            <person name="Yoshida K."/>
            <person name="Sommer R.J."/>
        </authorList>
    </citation>
    <scope>NUCLEOTIDE SEQUENCE</scope>
    <source>
        <strain evidence="13">RS0144</strain>
    </source>
</reference>
<dbReference type="PANTHER" id="PTHR15860:SF0">
    <property type="entry name" value="LP20373P"/>
    <property type="match status" value="1"/>
</dbReference>
<dbReference type="InterPro" id="IPR001841">
    <property type="entry name" value="Znf_RING"/>
</dbReference>
<dbReference type="Pfam" id="PF13639">
    <property type="entry name" value="zf-RING_2"/>
    <property type="match status" value="1"/>
</dbReference>
<keyword evidence="2 11" id="KW-0812">Transmembrane</keyword>
<keyword evidence="5" id="KW-0833">Ubl conjugation pathway</keyword>
<feature type="transmembrane region" description="Helical" evidence="11">
    <location>
        <begin position="101"/>
        <end position="119"/>
    </location>
</feature>
<dbReference type="Gene3D" id="3.30.40.10">
    <property type="entry name" value="Zinc/RING finger domain, C3HC4 (zinc finger)"/>
    <property type="match status" value="1"/>
</dbReference>
<keyword evidence="6" id="KW-0862">Zinc</keyword>
<evidence type="ECO:0000313" key="14">
    <source>
        <dbReference type="Proteomes" id="UP001432027"/>
    </source>
</evidence>
<dbReference type="Proteomes" id="UP001432027">
    <property type="component" value="Unassembled WGS sequence"/>
</dbReference>
<evidence type="ECO:0000256" key="9">
    <source>
        <dbReference type="PROSITE-ProRule" id="PRU00175"/>
    </source>
</evidence>
<dbReference type="PROSITE" id="PS00518">
    <property type="entry name" value="ZF_RING_1"/>
    <property type="match status" value="1"/>
</dbReference>
<keyword evidence="14" id="KW-1185">Reference proteome</keyword>
<dbReference type="GO" id="GO:0016020">
    <property type="term" value="C:membrane"/>
    <property type="evidence" value="ECO:0007669"/>
    <property type="project" value="UniProtKB-SubCell"/>
</dbReference>
<dbReference type="SMART" id="SM00184">
    <property type="entry name" value="RING"/>
    <property type="match status" value="1"/>
</dbReference>
<evidence type="ECO:0000256" key="8">
    <source>
        <dbReference type="ARBA" id="ARBA00023136"/>
    </source>
</evidence>
<feature type="transmembrane region" description="Helical" evidence="11">
    <location>
        <begin position="223"/>
        <end position="243"/>
    </location>
</feature>
<evidence type="ECO:0000256" key="3">
    <source>
        <dbReference type="ARBA" id="ARBA00022723"/>
    </source>
</evidence>
<evidence type="ECO:0000256" key="5">
    <source>
        <dbReference type="ARBA" id="ARBA00022786"/>
    </source>
</evidence>